<name>A0ABR6N4U9_9SPHN</name>
<keyword evidence="6 8" id="KW-1133">Transmembrane helix</keyword>
<dbReference type="CDD" id="cd03223">
    <property type="entry name" value="ABCD_peroxisomal_ALDP"/>
    <property type="match status" value="1"/>
</dbReference>
<evidence type="ECO:0000256" key="7">
    <source>
        <dbReference type="ARBA" id="ARBA00023136"/>
    </source>
</evidence>
<evidence type="ECO:0000256" key="6">
    <source>
        <dbReference type="ARBA" id="ARBA00022989"/>
    </source>
</evidence>
<dbReference type="InterPro" id="IPR003593">
    <property type="entry name" value="AAA+_ATPase"/>
</dbReference>
<dbReference type="InterPro" id="IPR017871">
    <property type="entry name" value="ABC_transporter-like_CS"/>
</dbReference>
<evidence type="ECO:0000256" key="8">
    <source>
        <dbReference type="SAM" id="Phobius"/>
    </source>
</evidence>
<reference evidence="11 12" key="1">
    <citation type="submission" date="2020-08" db="EMBL/GenBank/DDBJ databases">
        <title>Genomic Encyclopedia of Type Strains, Phase IV (KMG-IV): sequencing the most valuable type-strain genomes for metagenomic binning, comparative biology and taxonomic classification.</title>
        <authorList>
            <person name="Goeker M."/>
        </authorList>
    </citation>
    <scope>NUCLEOTIDE SEQUENCE [LARGE SCALE GENOMIC DNA]</scope>
    <source>
        <strain evidence="11 12">DSM 101535</strain>
    </source>
</reference>
<feature type="transmembrane region" description="Helical" evidence="8">
    <location>
        <begin position="88"/>
        <end position="108"/>
    </location>
</feature>
<dbReference type="InterPro" id="IPR027417">
    <property type="entry name" value="P-loop_NTPase"/>
</dbReference>
<feature type="transmembrane region" description="Helical" evidence="8">
    <location>
        <begin position="280"/>
        <end position="302"/>
    </location>
</feature>
<keyword evidence="3 8" id="KW-0812">Transmembrane</keyword>
<evidence type="ECO:0000313" key="11">
    <source>
        <dbReference type="EMBL" id="MBB5725803.1"/>
    </source>
</evidence>
<evidence type="ECO:0000256" key="2">
    <source>
        <dbReference type="ARBA" id="ARBA00022448"/>
    </source>
</evidence>
<dbReference type="SUPFAM" id="SSF90123">
    <property type="entry name" value="ABC transporter transmembrane region"/>
    <property type="match status" value="1"/>
</dbReference>
<gene>
    <name evidence="11" type="ORF">FHS97_001735</name>
</gene>
<evidence type="ECO:0000313" key="12">
    <source>
        <dbReference type="Proteomes" id="UP000560131"/>
    </source>
</evidence>
<dbReference type="PROSITE" id="PS50893">
    <property type="entry name" value="ABC_TRANSPORTER_2"/>
    <property type="match status" value="1"/>
</dbReference>
<dbReference type="PANTHER" id="PTHR11384">
    <property type="entry name" value="ATP-BINDING CASSETTE, SUB-FAMILY D MEMBER"/>
    <property type="match status" value="1"/>
</dbReference>
<dbReference type="InterPro" id="IPR036640">
    <property type="entry name" value="ABC1_TM_sf"/>
</dbReference>
<accession>A0ABR6N4U9</accession>
<dbReference type="Gene3D" id="1.20.1560.10">
    <property type="entry name" value="ABC transporter type 1, transmembrane domain"/>
    <property type="match status" value="1"/>
</dbReference>
<keyword evidence="5 11" id="KW-0067">ATP-binding</keyword>
<dbReference type="InterPro" id="IPR003439">
    <property type="entry name" value="ABC_transporter-like_ATP-bd"/>
</dbReference>
<keyword evidence="4" id="KW-0547">Nucleotide-binding</keyword>
<evidence type="ECO:0000256" key="3">
    <source>
        <dbReference type="ARBA" id="ARBA00022692"/>
    </source>
</evidence>
<feature type="transmembrane region" description="Helical" evidence="8">
    <location>
        <begin position="193"/>
        <end position="213"/>
    </location>
</feature>
<proteinExistence type="predicted"/>
<dbReference type="Proteomes" id="UP000560131">
    <property type="component" value="Unassembled WGS sequence"/>
</dbReference>
<evidence type="ECO:0000256" key="4">
    <source>
        <dbReference type="ARBA" id="ARBA00022741"/>
    </source>
</evidence>
<organism evidence="11 12">
    <name type="scientific">Sphingomonas endophytica</name>
    <dbReference type="NCBI Taxonomy" id="869719"/>
    <lineage>
        <taxon>Bacteria</taxon>
        <taxon>Pseudomonadati</taxon>
        <taxon>Pseudomonadota</taxon>
        <taxon>Alphaproteobacteria</taxon>
        <taxon>Sphingomonadales</taxon>
        <taxon>Sphingomonadaceae</taxon>
        <taxon>Sphingomonas</taxon>
    </lineage>
</organism>
<dbReference type="Pfam" id="PF06472">
    <property type="entry name" value="ABC_membrane_2"/>
    <property type="match status" value="1"/>
</dbReference>
<dbReference type="Pfam" id="PF00005">
    <property type="entry name" value="ABC_tran"/>
    <property type="match status" value="1"/>
</dbReference>
<dbReference type="PANTHER" id="PTHR11384:SF59">
    <property type="entry name" value="LYSOSOMAL COBALAMIN TRANSPORTER ABCD4"/>
    <property type="match status" value="1"/>
</dbReference>
<keyword evidence="7 8" id="KW-0472">Membrane</keyword>
<dbReference type="Gene3D" id="3.40.50.300">
    <property type="entry name" value="P-loop containing nucleotide triphosphate hydrolases"/>
    <property type="match status" value="1"/>
</dbReference>
<protein>
    <submittedName>
        <fullName evidence="11">ATP-binding cassette transporter</fullName>
    </submittedName>
</protein>
<sequence>MANTPPPSTGTMRSQVHVLPRDRKINAAFFRRLGLLAGPYWLRRGAVLPWALFATGFVCNAVNAALGGFMTKWTGDQTNALVAKNVDLFWPLTITIGVAMIVSAAISWTSEFATDYLEVHWRRWLTSLLVDRYLDHRTYYDITVDRDIDNPDQRIQEEVAPLCKALVQFPPALMAIGFSVSVQVALLGRISPYIAPAIFTLAAVRFLSFVYVYRPGIGIAWDIKIAEADLRYGVLHVRDHAETIAFYGGERAERHQIRVRLDHAVRQTIRHALNDIRVNFFIKLFQLADFVLPLIFVVPLFLAGRIEYGAIASAATATMFIQSALGGLERLIPTMTSVAPNVVRLAQIIEKSNAVRAVSAAVTPGQHSIDLRRGGDTIRVERLTYKTPDGERSLVEDITLELSPGRRMLVAGQTGVGKSSFLRVLAGLWTRGAGRVEVPPSDRVMFMPQKPYMMLGTLRSQLLYPHEPDGCAITDAELLAVLARVRLGDLADRHGGLDVEKDWARLLSLGEQQRIGFARFLLARPTHVFLDEATSAVDVPMEAHLYALLVEAGATVVSVAHRASVIPFHHLVLDLRENGWSLQPITTGDGRSPSLCLVSETTR</sequence>
<keyword evidence="12" id="KW-1185">Reference proteome</keyword>
<feature type="domain" description="ABC transmembrane type-1" evidence="10">
    <location>
        <begin position="54"/>
        <end position="337"/>
    </location>
</feature>
<dbReference type="PROSITE" id="PS00211">
    <property type="entry name" value="ABC_TRANSPORTER_1"/>
    <property type="match status" value="1"/>
</dbReference>
<feature type="transmembrane region" description="Helical" evidence="8">
    <location>
        <begin position="47"/>
        <end position="67"/>
    </location>
</feature>
<dbReference type="GO" id="GO:0005524">
    <property type="term" value="F:ATP binding"/>
    <property type="evidence" value="ECO:0007669"/>
    <property type="project" value="UniProtKB-KW"/>
</dbReference>
<evidence type="ECO:0000259" key="9">
    <source>
        <dbReference type="PROSITE" id="PS50893"/>
    </source>
</evidence>
<dbReference type="RefSeq" id="WP_184035847.1">
    <property type="nucleotide sequence ID" value="NZ_BAABAR010000003.1"/>
</dbReference>
<dbReference type="PROSITE" id="PS50929">
    <property type="entry name" value="ABC_TM1F"/>
    <property type="match status" value="1"/>
</dbReference>
<evidence type="ECO:0000259" key="10">
    <source>
        <dbReference type="PROSITE" id="PS50929"/>
    </source>
</evidence>
<evidence type="ECO:0000256" key="1">
    <source>
        <dbReference type="ARBA" id="ARBA00004651"/>
    </source>
</evidence>
<keyword evidence="2" id="KW-0813">Transport</keyword>
<dbReference type="SMART" id="SM00382">
    <property type="entry name" value="AAA"/>
    <property type="match status" value="1"/>
</dbReference>
<dbReference type="EMBL" id="JACIJN010000005">
    <property type="protein sequence ID" value="MBB5725803.1"/>
    <property type="molecule type" value="Genomic_DNA"/>
</dbReference>
<evidence type="ECO:0000256" key="5">
    <source>
        <dbReference type="ARBA" id="ARBA00022840"/>
    </source>
</evidence>
<dbReference type="InterPro" id="IPR011527">
    <property type="entry name" value="ABC1_TM_dom"/>
</dbReference>
<dbReference type="SUPFAM" id="SSF52540">
    <property type="entry name" value="P-loop containing nucleoside triphosphate hydrolases"/>
    <property type="match status" value="1"/>
</dbReference>
<comment type="caution">
    <text evidence="11">The sequence shown here is derived from an EMBL/GenBank/DDBJ whole genome shotgun (WGS) entry which is preliminary data.</text>
</comment>
<feature type="domain" description="ABC transporter" evidence="9">
    <location>
        <begin position="378"/>
        <end position="603"/>
    </location>
</feature>
<comment type="subcellular location">
    <subcellularLocation>
        <location evidence="1">Cell membrane</location>
        <topology evidence="1">Multi-pass membrane protein</topology>
    </subcellularLocation>
</comment>
<dbReference type="InterPro" id="IPR050835">
    <property type="entry name" value="ABC_transporter_sub-D"/>
</dbReference>